<evidence type="ECO:0000259" key="6">
    <source>
        <dbReference type="Pfam" id="PF04542"/>
    </source>
</evidence>
<gene>
    <name evidence="8" type="ORF">AVDCRST_MAG33-2393</name>
</gene>
<dbReference type="InterPro" id="IPR036388">
    <property type="entry name" value="WH-like_DNA-bd_sf"/>
</dbReference>
<dbReference type="NCBIfam" id="TIGR02937">
    <property type="entry name" value="sigma70-ECF"/>
    <property type="match status" value="1"/>
</dbReference>
<keyword evidence="5" id="KW-0804">Transcription</keyword>
<dbReference type="Pfam" id="PF04542">
    <property type="entry name" value="Sigma70_r2"/>
    <property type="match status" value="1"/>
</dbReference>
<reference evidence="8" key="1">
    <citation type="submission" date="2020-02" db="EMBL/GenBank/DDBJ databases">
        <authorList>
            <person name="Meier V. D."/>
        </authorList>
    </citation>
    <scope>NUCLEOTIDE SEQUENCE</scope>
    <source>
        <strain evidence="8">AVDCRST_MAG33</strain>
    </source>
</reference>
<evidence type="ECO:0008006" key="9">
    <source>
        <dbReference type="Google" id="ProtNLM"/>
    </source>
</evidence>
<comment type="similarity">
    <text evidence="1">Belongs to the sigma-70 factor family. ECF subfamily.</text>
</comment>
<keyword evidence="3" id="KW-0731">Sigma factor</keyword>
<dbReference type="PANTHER" id="PTHR43133">
    <property type="entry name" value="RNA POLYMERASE ECF-TYPE SIGMA FACTO"/>
    <property type="match status" value="1"/>
</dbReference>
<keyword evidence="2" id="KW-0805">Transcription regulation</keyword>
<evidence type="ECO:0000256" key="4">
    <source>
        <dbReference type="ARBA" id="ARBA00023125"/>
    </source>
</evidence>
<dbReference type="EMBL" id="CADCWK010000278">
    <property type="protein sequence ID" value="CAA9569857.1"/>
    <property type="molecule type" value="Genomic_DNA"/>
</dbReference>
<evidence type="ECO:0000256" key="2">
    <source>
        <dbReference type="ARBA" id="ARBA00023015"/>
    </source>
</evidence>
<evidence type="ECO:0000256" key="1">
    <source>
        <dbReference type="ARBA" id="ARBA00010641"/>
    </source>
</evidence>
<name>A0A6J4V7W5_9BACT</name>
<dbReference type="GO" id="GO:0003677">
    <property type="term" value="F:DNA binding"/>
    <property type="evidence" value="ECO:0007669"/>
    <property type="project" value="UniProtKB-KW"/>
</dbReference>
<dbReference type="PANTHER" id="PTHR43133:SF57">
    <property type="entry name" value="RNA POLYMERASE SIGMA-70 FACTOR"/>
    <property type="match status" value="1"/>
</dbReference>
<evidence type="ECO:0000256" key="3">
    <source>
        <dbReference type="ARBA" id="ARBA00023082"/>
    </source>
</evidence>
<evidence type="ECO:0000313" key="8">
    <source>
        <dbReference type="EMBL" id="CAA9569857.1"/>
    </source>
</evidence>
<feature type="domain" description="RNA polymerase sigma-70 region 4" evidence="7">
    <location>
        <begin position="135"/>
        <end position="182"/>
    </location>
</feature>
<dbReference type="SUPFAM" id="SSF88946">
    <property type="entry name" value="Sigma2 domain of RNA polymerase sigma factors"/>
    <property type="match status" value="1"/>
</dbReference>
<dbReference type="Gene3D" id="1.10.10.10">
    <property type="entry name" value="Winged helix-like DNA-binding domain superfamily/Winged helix DNA-binding domain"/>
    <property type="match status" value="1"/>
</dbReference>
<dbReference type="InterPro" id="IPR014284">
    <property type="entry name" value="RNA_pol_sigma-70_dom"/>
</dbReference>
<feature type="domain" description="RNA polymerase sigma-70 region 2" evidence="6">
    <location>
        <begin position="34"/>
        <end position="97"/>
    </location>
</feature>
<dbReference type="AlphaFoldDB" id="A0A6J4V7W5"/>
<dbReference type="InterPro" id="IPR013324">
    <property type="entry name" value="RNA_pol_sigma_r3/r4-like"/>
</dbReference>
<dbReference type="CDD" id="cd06171">
    <property type="entry name" value="Sigma70_r4"/>
    <property type="match status" value="1"/>
</dbReference>
<dbReference type="InterPro" id="IPR013325">
    <property type="entry name" value="RNA_pol_sigma_r2"/>
</dbReference>
<evidence type="ECO:0000259" key="7">
    <source>
        <dbReference type="Pfam" id="PF04545"/>
    </source>
</evidence>
<sequence length="203" mass="22622">MTDPTTGPKISDDRTPDEQLARLAGSDRQAFARLYRRWAEPVYRYCYRRLRTREAAEDATSQTMTQALAAIGRFHGDSFPAWLFAIAHNVVVSIARRPSYRLTAPLTDELPLVDPAAGPEELALAGDASRRLYAALAVLTPDQRHVIELRLADLTTGEIAQITGRTTDAVKMLQHRAIRRLRTELIARSPSAPCPDTKESTRV</sequence>
<evidence type="ECO:0000256" key="5">
    <source>
        <dbReference type="ARBA" id="ARBA00023163"/>
    </source>
</evidence>
<dbReference type="SUPFAM" id="SSF88659">
    <property type="entry name" value="Sigma3 and sigma4 domains of RNA polymerase sigma factors"/>
    <property type="match status" value="1"/>
</dbReference>
<accession>A0A6J4V7W5</accession>
<organism evidence="8">
    <name type="scientific">uncultured Thermomicrobiales bacterium</name>
    <dbReference type="NCBI Taxonomy" id="1645740"/>
    <lineage>
        <taxon>Bacteria</taxon>
        <taxon>Pseudomonadati</taxon>
        <taxon>Thermomicrobiota</taxon>
        <taxon>Thermomicrobia</taxon>
        <taxon>Thermomicrobiales</taxon>
        <taxon>environmental samples</taxon>
    </lineage>
</organism>
<dbReference type="Pfam" id="PF04545">
    <property type="entry name" value="Sigma70_r4"/>
    <property type="match status" value="1"/>
</dbReference>
<dbReference type="InterPro" id="IPR039425">
    <property type="entry name" value="RNA_pol_sigma-70-like"/>
</dbReference>
<keyword evidence="4" id="KW-0238">DNA-binding</keyword>
<protein>
    <recommendedName>
        <fullName evidence="9">RNA polymerase ECF-type sigma factor</fullName>
    </recommendedName>
</protein>
<dbReference type="InterPro" id="IPR007627">
    <property type="entry name" value="RNA_pol_sigma70_r2"/>
</dbReference>
<proteinExistence type="inferred from homology"/>
<dbReference type="GO" id="GO:0016987">
    <property type="term" value="F:sigma factor activity"/>
    <property type="evidence" value="ECO:0007669"/>
    <property type="project" value="UniProtKB-KW"/>
</dbReference>
<dbReference type="InterPro" id="IPR007630">
    <property type="entry name" value="RNA_pol_sigma70_r4"/>
</dbReference>
<dbReference type="Gene3D" id="1.10.1740.10">
    <property type="match status" value="1"/>
</dbReference>
<dbReference type="GO" id="GO:0006352">
    <property type="term" value="P:DNA-templated transcription initiation"/>
    <property type="evidence" value="ECO:0007669"/>
    <property type="project" value="InterPro"/>
</dbReference>